<protein>
    <recommendedName>
        <fullName evidence="2">DUF3074 domain-containing protein</fullName>
    </recommendedName>
</protein>
<dbReference type="Proteomes" id="UP001642406">
    <property type="component" value="Unassembled WGS sequence"/>
</dbReference>
<dbReference type="PANTHER" id="PTHR40370">
    <property type="entry name" value="EXPRESSED PROTEIN"/>
    <property type="match status" value="1"/>
</dbReference>
<evidence type="ECO:0000259" key="2">
    <source>
        <dbReference type="Pfam" id="PF11274"/>
    </source>
</evidence>
<evidence type="ECO:0000313" key="4">
    <source>
        <dbReference type="Proteomes" id="UP001642406"/>
    </source>
</evidence>
<feature type="domain" description="DUF3074" evidence="2">
    <location>
        <begin position="154"/>
        <end position="466"/>
    </location>
</feature>
<organism evidence="3 4">
    <name type="scientific">Sporothrix bragantina</name>
    <dbReference type="NCBI Taxonomy" id="671064"/>
    <lineage>
        <taxon>Eukaryota</taxon>
        <taxon>Fungi</taxon>
        <taxon>Dikarya</taxon>
        <taxon>Ascomycota</taxon>
        <taxon>Pezizomycotina</taxon>
        <taxon>Sordariomycetes</taxon>
        <taxon>Sordariomycetidae</taxon>
        <taxon>Ophiostomatales</taxon>
        <taxon>Ophiostomataceae</taxon>
        <taxon>Sporothrix</taxon>
    </lineage>
</organism>
<dbReference type="Pfam" id="PF11274">
    <property type="entry name" value="DUF3074"/>
    <property type="match status" value="1"/>
</dbReference>
<feature type="compositionally biased region" description="Low complexity" evidence="1">
    <location>
        <begin position="367"/>
        <end position="376"/>
    </location>
</feature>
<evidence type="ECO:0000256" key="1">
    <source>
        <dbReference type="SAM" id="MobiDB-lite"/>
    </source>
</evidence>
<accession>A0ABP0AVC8</accession>
<gene>
    <name evidence="3" type="ORF">SBRCBS47491_001046</name>
</gene>
<evidence type="ECO:0000313" key="3">
    <source>
        <dbReference type="EMBL" id="CAK7211228.1"/>
    </source>
</evidence>
<name>A0ABP0AVC8_9PEZI</name>
<feature type="compositionally biased region" description="Polar residues" evidence="1">
    <location>
        <begin position="486"/>
        <end position="514"/>
    </location>
</feature>
<sequence length="514" mass="55484">MVRIPSCHPLGPLLRLEGLDYNDLPPIGTSRNRIEQFMMALLQESLQLIGSVDTYYANVNQKRNPSGWKSKGKQTYRGVSKIGGPGEVVVDLLERSISKSELKDAIEKPALVQADHGVNASGSNTGTSASGSNPDPNVVTTRVMGKKNPTPETWACRRSLHRNEAAAGTADWDEFIVRMKDLHVETEKDMTPTVPRAQKVHSWPAAGLVDILELPGYANNGPGPWTGFTLNMVEMEHDLNTLMLKNRIFPVLQMTCRTLKEADLHQMLVVSIPINNWKDCELSGDVTTAKYASESNKVIGSYASVERFRIVERVEEEPRPAPVSKLSRLTRPFRGRMRPSATASAAVSNTPPPEASSSATGSGGAGSSSTAPAATGQRNAASAQALVQGPAGGANVDKIQHAPAVDYQGQNGSSEAESPEVNEMETQIEWTMATASHARGWLPLFIQTPAVPKKIAIDVPLFLKFIQKMREQNAGEQIENEDRQADQQAVSQSGANPPVEQSANNPPAGNSQSG</sequence>
<reference evidence="3 4" key="1">
    <citation type="submission" date="2024-01" db="EMBL/GenBank/DDBJ databases">
        <authorList>
            <person name="Allen C."/>
            <person name="Tagirdzhanova G."/>
        </authorList>
    </citation>
    <scope>NUCLEOTIDE SEQUENCE [LARGE SCALE GENOMIC DNA]</scope>
</reference>
<dbReference type="PANTHER" id="PTHR40370:SF1">
    <property type="entry name" value="DUF3074 DOMAIN-CONTAINING PROTEIN"/>
    <property type="match status" value="1"/>
</dbReference>
<feature type="region of interest" description="Disordered" evidence="1">
    <location>
        <begin position="113"/>
        <end position="152"/>
    </location>
</feature>
<feature type="region of interest" description="Disordered" evidence="1">
    <location>
        <begin position="315"/>
        <end position="384"/>
    </location>
</feature>
<proteinExistence type="predicted"/>
<feature type="region of interest" description="Disordered" evidence="1">
    <location>
        <begin position="474"/>
        <end position="514"/>
    </location>
</feature>
<feature type="compositionally biased region" description="Low complexity" evidence="1">
    <location>
        <begin position="119"/>
        <end position="133"/>
    </location>
</feature>
<dbReference type="InterPro" id="IPR024500">
    <property type="entry name" value="DUF3074"/>
</dbReference>
<comment type="caution">
    <text evidence="3">The sequence shown here is derived from an EMBL/GenBank/DDBJ whole genome shotgun (WGS) entry which is preliminary data.</text>
</comment>
<keyword evidence="4" id="KW-1185">Reference proteome</keyword>
<dbReference type="EMBL" id="CAWUHC010000006">
    <property type="protein sequence ID" value="CAK7211228.1"/>
    <property type="molecule type" value="Genomic_DNA"/>
</dbReference>